<dbReference type="InterPro" id="IPR043834">
    <property type="entry name" value="REC"/>
</dbReference>
<name>A0ABX3JT74_9BACL</name>
<organism evidence="2 3">
    <name type="scientific">Paenibacillus ihbetae</name>
    <dbReference type="NCBI Taxonomy" id="1870820"/>
    <lineage>
        <taxon>Bacteria</taxon>
        <taxon>Bacillati</taxon>
        <taxon>Bacillota</taxon>
        <taxon>Bacilli</taxon>
        <taxon>Bacillales</taxon>
        <taxon>Paenibacillaceae</taxon>
        <taxon>Paenibacillus</taxon>
    </lineage>
</organism>
<protein>
    <recommendedName>
        <fullName evidence="1">Response receiver domain-containing protein</fullName>
    </recommendedName>
</protein>
<evidence type="ECO:0000313" key="3">
    <source>
        <dbReference type="Proteomes" id="UP000189059"/>
    </source>
</evidence>
<feature type="domain" description="Response receiver" evidence="1">
    <location>
        <begin position="15"/>
        <end position="195"/>
    </location>
</feature>
<evidence type="ECO:0000313" key="2">
    <source>
        <dbReference type="EMBL" id="OOC58734.1"/>
    </source>
</evidence>
<proteinExistence type="predicted"/>
<dbReference type="RefSeq" id="WP_077569639.1">
    <property type="nucleotide sequence ID" value="NZ_MRVI01000002.1"/>
</dbReference>
<dbReference type="Pfam" id="PF19192">
    <property type="entry name" value="Response_reg_2"/>
    <property type="match status" value="1"/>
</dbReference>
<comment type="caution">
    <text evidence="2">The sequence shown here is derived from an EMBL/GenBank/DDBJ whole genome shotgun (WGS) entry which is preliminary data.</text>
</comment>
<dbReference type="Proteomes" id="UP000189059">
    <property type="component" value="Unassembled WGS sequence"/>
</dbReference>
<dbReference type="EMBL" id="MRVI01000002">
    <property type="protein sequence ID" value="OOC58734.1"/>
    <property type="molecule type" value="Genomic_DNA"/>
</dbReference>
<keyword evidence="3" id="KW-1185">Reference proteome</keyword>
<accession>A0ABX3JT74</accession>
<reference evidence="2 3" key="1">
    <citation type="submission" date="2016-12" db="EMBL/GenBank/DDBJ databases">
        <title>Genome sequencing and description of Paenibacillus sp. nov. from high altitude lake in the Indian Trans- Himalayas.</title>
        <authorList>
            <person name="Kiran S."/>
            <person name="Swarnkar M.K."/>
            <person name="Rana A."/>
            <person name="Tewari R."/>
            <person name="Gulati A."/>
        </authorList>
    </citation>
    <scope>NUCLEOTIDE SEQUENCE [LARGE SCALE GENOMIC DNA]</scope>
    <source>
        <strain evidence="2 3">IHBB 9951</strain>
    </source>
</reference>
<sequence>MTTLTVANDVVKRYFDNAAIIDDQLYLLNPVQELPTFSDSDLQDIPDDVDLLNGVAESAAGDADSIINQSSYLFEELSKEGIVAFPYRYQNTSDDDQLRYLTPILKNVKMLFLDWNLEEAGGHSIDEPGTAALSILNRYVENASGLKCAVIYTQANNEEVLERIAKQYHVLDKENYFFQEKKETDIEGNSLFGFIVHKRIKPSDIIEKISTVLLKDKCISLHLMDSVYRLGTNVAKVMNKFNAPFEQVLFTQVLSSGIAHKEIPEFLDNTLLSSVLAEQSNNEPANLLFGAKREKIRQCLASQVVTDKEITEFGGIVKVKVQHLNGLFANPRFLSLLTGILDNPNILSVEQFSSELLQSPSVSEKNLNELLLFLFLLPDYRIAPDKFKDQIQTQIYYLTKLFKYAESTGEKVLTGSIWRKKGDDRYILCITPFCDTHRPSKVESIFKFISGQKVQDVSSTELQNHLKNNGDNFVCLSLPIDADKKVELLKFQYFKVSSLDEEELKKEYEYISVLKKGYIQNIINRYIAYQSRAGVEEMFYKETYRENFTNFFV</sequence>
<gene>
    <name evidence="2" type="ORF">BBD40_23950</name>
</gene>
<evidence type="ECO:0000259" key="1">
    <source>
        <dbReference type="Pfam" id="PF19192"/>
    </source>
</evidence>